<dbReference type="GO" id="GO:0000287">
    <property type="term" value="F:magnesium ion binding"/>
    <property type="evidence" value="ECO:0007669"/>
    <property type="project" value="TreeGrafter"/>
</dbReference>
<dbReference type="InterPro" id="IPR045861">
    <property type="entry name" value="CorA_cytoplasmic_dom"/>
</dbReference>
<evidence type="ECO:0000313" key="9">
    <source>
        <dbReference type="EMBL" id="KKU32612.1"/>
    </source>
</evidence>
<organism evidence="9 10">
    <name type="scientific">Candidatus Azambacteria bacterium GW2011_GWB1_46_27</name>
    <dbReference type="NCBI Taxonomy" id="1618617"/>
    <lineage>
        <taxon>Bacteria</taxon>
        <taxon>Candidatus Azamiibacteriota</taxon>
    </lineage>
</organism>
<dbReference type="SUPFAM" id="SSF143865">
    <property type="entry name" value="CorA soluble domain-like"/>
    <property type="match status" value="1"/>
</dbReference>
<dbReference type="Gene3D" id="1.20.58.340">
    <property type="entry name" value="Magnesium transport protein CorA, transmembrane region"/>
    <property type="match status" value="2"/>
</dbReference>
<dbReference type="Pfam" id="PF01544">
    <property type="entry name" value="CorA"/>
    <property type="match status" value="1"/>
</dbReference>
<comment type="caution">
    <text evidence="9">The sequence shown here is derived from an EMBL/GenBank/DDBJ whole genome shotgun (WGS) entry which is preliminary data.</text>
</comment>
<feature type="transmembrane region" description="Helical" evidence="8">
    <location>
        <begin position="278"/>
        <end position="299"/>
    </location>
</feature>
<dbReference type="SUPFAM" id="SSF144083">
    <property type="entry name" value="Magnesium transport protein CorA, transmembrane region"/>
    <property type="match status" value="1"/>
</dbReference>
<reference evidence="9 10" key="1">
    <citation type="journal article" date="2015" name="Nature">
        <title>rRNA introns, odd ribosomes, and small enigmatic genomes across a large radiation of phyla.</title>
        <authorList>
            <person name="Brown C.T."/>
            <person name="Hug L.A."/>
            <person name="Thomas B.C."/>
            <person name="Sharon I."/>
            <person name="Castelle C.J."/>
            <person name="Singh A."/>
            <person name="Wilkins M.J."/>
            <person name="Williams K.H."/>
            <person name="Banfield J.F."/>
        </authorList>
    </citation>
    <scope>NUCLEOTIDE SEQUENCE [LARGE SCALE GENOMIC DNA]</scope>
</reference>
<dbReference type="PANTHER" id="PTHR46494">
    <property type="entry name" value="CORA FAMILY METAL ION TRANSPORTER (EUROFUNG)"/>
    <property type="match status" value="1"/>
</dbReference>
<keyword evidence="3" id="KW-0813">Transport</keyword>
<keyword evidence="4" id="KW-1003">Cell membrane</keyword>
<dbReference type="InterPro" id="IPR045863">
    <property type="entry name" value="CorA_TM1_TM2"/>
</dbReference>
<comment type="similarity">
    <text evidence="2">Belongs to the CorA metal ion transporter (MIT) (TC 1.A.35) family.</text>
</comment>
<dbReference type="CDD" id="cd12822">
    <property type="entry name" value="TmCorA-like"/>
    <property type="match status" value="1"/>
</dbReference>
<dbReference type="EMBL" id="LCMJ01000053">
    <property type="protein sequence ID" value="KKU32612.1"/>
    <property type="molecule type" value="Genomic_DNA"/>
</dbReference>
<evidence type="ECO:0000256" key="8">
    <source>
        <dbReference type="SAM" id="Phobius"/>
    </source>
</evidence>
<keyword evidence="5 8" id="KW-0812">Transmembrane</keyword>
<dbReference type="GO" id="GO:0005886">
    <property type="term" value="C:plasma membrane"/>
    <property type="evidence" value="ECO:0007669"/>
    <property type="project" value="UniProtKB-SubCell"/>
</dbReference>
<proteinExistence type="inferred from homology"/>
<comment type="subcellular location">
    <subcellularLocation>
        <location evidence="1">Cell membrane</location>
        <topology evidence="1">Multi-pass membrane protein</topology>
    </subcellularLocation>
</comment>
<evidence type="ECO:0000256" key="3">
    <source>
        <dbReference type="ARBA" id="ARBA00022448"/>
    </source>
</evidence>
<dbReference type="GO" id="GO:0015095">
    <property type="term" value="F:magnesium ion transmembrane transporter activity"/>
    <property type="evidence" value="ECO:0007669"/>
    <property type="project" value="TreeGrafter"/>
</dbReference>
<evidence type="ECO:0000256" key="2">
    <source>
        <dbReference type="ARBA" id="ARBA00009765"/>
    </source>
</evidence>
<evidence type="ECO:0000313" key="10">
    <source>
        <dbReference type="Proteomes" id="UP000034067"/>
    </source>
</evidence>
<accession>A0A0G1PIV4</accession>
<gene>
    <name evidence="9" type="ORF">UX48_C0053G0004</name>
</gene>
<evidence type="ECO:0000256" key="6">
    <source>
        <dbReference type="ARBA" id="ARBA00022989"/>
    </source>
</evidence>
<dbReference type="AlphaFoldDB" id="A0A0G1PIV4"/>
<sequence length="304" mass="34945">MEIISYKNLRWVNIKGVPAAEDIDWIKQNTNFHPLVIEELLSPTLHPKLDFYEDHLYLVLHFPEFKKEEGEVAAAELDIIASRELLVTIQYADMPAINKLFDALSKDENLKAKYFGGNAGLLLHKILETKFEFVIKQMDYVVRKVDEVEDKIFKAKRRKLVESISLLQKEVVDIRRTQKPAAIILKALTSRAKELFGKDSGPYFTDLETLHAKVSDIIENQRETLQTLFATNEALIAHRLNDIMKTLTIFSVILLPLNLIASLWGMNILGLPFTEHVSGFWFILGIMLFSAAVMLGFFIRKKWL</sequence>
<evidence type="ECO:0000256" key="5">
    <source>
        <dbReference type="ARBA" id="ARBA00022692"/>
    </source>
</evidence>
<name>A0A0G1PIV4_9BACT</name>
<evidence type="ECO:0000256" key="1">
    <source>
        <dbReference type="ARBA" id="ARBA00004651"/>
    </source>
</evidence>
<evidence type="ECO:0000256" key="7">
    <source>
        <dbReference type="ARBA" id="ARBA00023136"/>
    </source>
</evidence>
<keyword evidence="6 8" id="KW-1133">Transmembrane helix</keyword>
<keyword evidence="7 8" id="KW-0472">Membrane</keyword>
<protein>
    <submittedName>
        <fullName evidence="9">Mg2 transporter protein CorA family protein</fullName>
    </submittedName>
</protein>
<evidence type="ECO:0000256" key="4">
    <source>
        <dbReference type="ARBA" id="ARBA00022475"/>
    </source>
</evidence>
<dbReference type="InterPro" id="IPR002523">
    <property type="entry name" value="MgTranspt_CorA/ZnTranspt_ZntB"/>
</dbReference>
<dbReference type="GO" id="GO:0015087">
    <property type="term" value="F:cobalt ion transmembrane transporter activity"/>
    <property type="evidence" value="ECO:0007669"/>
    <property type="project" value="TreeGrafter"/>
</dbReference>
<feature type="transmembrane region" description="Helical" evidence="8">
    <location>
        <begin position="247"/>
        <end position="266"/>
    </location>
</feature>
<dbReference type="PANTHER" id="PTHR46494:SF1">
    <property type="entry name" value="CORA FAMILY METAL ION TRANSPORTER (EUROFUNG)"/>
    <property type="match status" value="1"/>
</dbReference>
<dbReference type="Proteomes" id="UP000034067">
    <property type="component" value="Unassembled WGS sequence"/>
</dbReference>
<dbReference type="GO" id="GO:0050897">
    <property type="term" value="F:cobalt ion binding"/>
    <property type="evidence" value="ECO:0007669"/>
    <property type="project" value="TreeGrafter"/>
</dbReference>
<dbReference type="Gene3D" id="3.30.460.20">
    <property type="entry name" value="CorA soluble domain-like"/>
    <property type="match status" value="1"/>
</dbReference>